<accession>A0A7V4G8E4</accession>
<reference evidence="1" key="1">
    <citation type="journal article" date="2020" name="mSystems">
        <title>Genome- and Community-Level Interaction Insights into Carbon Utilization and Element Cycling Functions of Hydrothermarchaeota in Hydrothermal Sediment.</title>
        <authorList>
            <person name="Zhou Z."/>
            <person name="Liu Y."/>
            <person name="Xu W."/>
            <person name="Pan J."/>
            <person name="Luo Z.H."/>
            <person name="Li M."/>
        </authorList>
    </citation>
    <scope>NUCLEOTIDE SEQUENCE [LARGE SCALE GENOMIC DNA]</scope>
    <source>
        <strain evidence="1">SpSt-548</strain>
    </source>
</reference>
<evidence type="ECO:0008006" key="2">
    <source>
        <dbReference type="Google" id="ProtNLM"/>
    </source>
</evidence>
<gene>
    <name evidence="1" type="ORF">ENT08_05880</name>
</gene>
<evidence type="ECO:0000313" key="1">
    <source>
        <dbReference type="EMBL" id="HGS05255.1"/>
    </source>
</evidence>
<dbReference type="EMBL" id="DSXI01000346">
    <property type="protein sequence ID" value="HGS05255.1"/>
    <property type="molecule type" value="Genomic_DNA"/>
</dbReference>
<name>A0A7V4G8E4_9BACT</name>
<proteinExistence type="predicted"/>
<protein>
    <recommendedName>
        <fullName evidence="2">TIGR02594 family protein</fullName>
    </recommendedName>
</protein>
<sequence length="89" mass="9968">MVCAWMERAGHQSTRSAAAASWRNWGKELPDGGQRLGCVVVMSRTGGNHVGLYLDEDDVGVYCLGGNQGNRVSVRRYPWERITNFRWPA</sequence>
<dbReference type="AlphaFoldDB" id="A0A7V4G8E4"/>
<comment type="caution">
    <text evidence="1">The sequence shown here is derived from an EMBL/GenBank/DDBJ whole genome shotgun (WGS) entry which is preliminary data.</text>
</comment>
<organism evidence="1">
    <name type="scientific">Desulfobacca acetoxidans</name>
    <dbReference type="NCBI Taxonomy" id="60893"/>
    <lineage>
        <taxon>Bacteria</taxon>
        <taxon>Pseudomonadati</taxon>
        <taxon>Thermodesulfobacteriota</taxon>
        <taxon>Desulfobaccia</taxon>
        <taxon>Desulfobaccales</taxon>
        <taxon>Desulfobaccaceae</taxon>
        <taxon>Desulfobacca</taxon>
    </lineage>
</organism>